<feature type="domain" description="A-kinase anchor protein 7-like phosphoesterase" evidence="2">
    <location>
        <begin position="24"/>
        <end position="297"/>
    </location>
</feature>
<dbReference type="InterPro" id="IPR009210">
    <property type="entry name" value="ASCC1"/>
</dbReference>
<dbReference type="InterPro" id="IPR019510">
    <property type="entry name" value="AKAP7-like_phosphoesterase"/>
</dbReference>
<sequence>MTEATAAPRPQPRKPRREKKPPLTHFLCLPLVNTASILQLESSLTAFKNAHLLSPGPTPQTANHRGLGLPSSAFRPLGTLHLTLGVMSLPTKERVDQALSFFQSLDLAGLMSEAEQASAPQQETTHNQPSPFTISLESLHALPRGKEATVLHAHPVDPTGRLLPFCVKLRDKFINAGFIQIETNARSKAKDRSSNNIPTQDANQSSQSSDLPITGSLHLAERLIASEPPSLAENTDPSTVAIARKPKPRPLLLHATLVNTIYVRGRHNYPNKNAKGKDAKRITFDARNLLAQYRHYYSDEERTTPHVPPFGFSSTESNPRLQSSAETGENKEEPEVEKDGSVSASPSVPPSPSYPFIWAREIPLDTVCICEMGAKKLHPGVNDRFGLNERLDEQYTVVAERSLLPVQTAVSSLDTTSPQDALESGRE</sequence>
<dbReference type="PANTHER" id="PTHR13360">
    <property type="entry name" value="ACTIVATING SIGNAL COINTEGRATOR 1 COMPLEX SUBUNIT 1"/>
    <property type="match status" value="1"/>
</dbReference>
<organism evidence="3 4">
    <name type="scientific">Penicillium bovifimosum</name>
    <dbReference type="NCBI Taxonomy" id="126998"/>
    <lineage>
        <taxon>Eukaryota</taxon>
        <taxon>Fungi</taxon>
        <taxon>Dikarya</taxon>
        <taxon>Ascomycota</taxon>
        <taxon>Pezizomycotina</taxon>
        <taxon>Eurotiomycetes</taxon>
        <taxon>Eurotiomycetidae</taxon>
        <taxon>Eurotiales</taxon>
        <taxon>Aspergillaceae</taxon>
        <taxon>Penicillium</taxon>
    </lineage>
</organism>
<feature type="compositionally biased region" description="Polar residues" evidence="1">
    <location>
        <begin position="194"/>
        <end position="211"/>
    </location>
</feature>
<dbReference type="Proteomes" id="UP001149079">
    <property type="component" value="Unassembled WGS sequence"/>
</dbReference>
<dbReference type="PANTHER" id="PTHR13360:SF1">
    <property type="entry name" value="ACTIVATING SIGNAL COINTEGRATOR 1 COMPLEX SUBUNIT 1"/>
    <property type="match status" value="1"/>
</dbReference>
<feature type="region of interest" description="Disordered" evidence="1">
    <location>
        <begin position="1"/>
        <end position="22"/>
    </location>
</feature>
<feature type="compositionally biased region" description="Polar residues" evidence="1">
    <location>
        <begin position="312"/>
        <end position="327"/>
    </location>
</feature>
<feature type="region of interest" description="Disordered" evidence="1">
    <location>
        <begin position="300"/>
        <end position="351"/>
    </location>
</feature>
<evidence type="ECO:0000313" key="3">
    <source>
        <dbReference type="EMBL" id="KAJ5129367.1"/>
    </source>
</evidence>
<dbReference type="GO" id="GO:0005634">
    <property type="term" value="C:nucleus"/>
    <property type="evidence" value="ECO:0007669"/>
    <property type="project" value="TreeGrafter"/>
</dbReference>
<evidence type="ECO:0000313" key="4">
    <source>
        <dbReference type="Proteomes" id="UP001149079"/>
    </source>
</evidence>
<dbReference type="GeneID" id="81405320"/>
<reference evidence="3" key="2">
    <citation type="journal article" date="2023" name="IMA Fungus">
        <title>Comparative genomic study of the Penicillium genus elucidates a diverse pangenome and 15 lateral gene transfer events.</title>
        <authorList>
            <person name="Petersen C."/>
            <person name="Sorensen T."/>
            <person name="Nielsen M.R."/>
            <person name="Sondergaard T.E."/>
            <person name="Sorensen J.L."/>
            <person name="Fitzpatrick D.A."/>
            <person name="Frisvad J.C."/>
            <person name="Nielsen K.L."/>
        </authorList>
    </citation>
    <scope>NUCLEOTIDE SEQUENCE</scope>
    <source>
        <strain evidence="3">IBT 22155</strain>
    </source>
</reference>
<dbReference type="AlphaFoldDB" id="A0A9W9GSW3"/>
<protein>
    <recommendedName>
        <fullName evidence="2">A-kinase anchor protein 7-like phosphoesterase domain-containing protein</fullName>
    </recommendedName>
</protein>
<dbReference type="EMBL" id="JAPQKL010000005">
    <property type="protein sequence ID" value="KAJ5129367.1"/>
    <property type="molecule type" value="Genomic_DNA"/>
</dbReference>
<dbReference type="OrthoDB" id="277832at2759"/>
<keyword evidence="4" id="KW-1185">Reference proteome</keyword>
<gene>
    <name evidence="3" type="ORF">N7515_005406</name>
</gene>
<feature type="compositionally biased region" description="Basic and acidic residues" evidence="1">
    <location>
        <begin position="328"/>
        <end position="340"/>
    </location>
</feature>
<dbReference type="GO" id="GO:0006307">
    <property type="term" value="P:DNA alkylation repair"/>
    <property type="evidence" value="ECO:0007669"/>
    <property type="project" value="InterPro"/>
</dbReference>
<dbReference type="Pfam" id="PF10469">
    <property type="entry name" value="AKAP7_NLS"/>
    <property type="match status" value="1"/>
</dbReference>
<evidence type="ECO:0000256" key="1">
    <source>
        <dbReference type="SAM" id="MobiDB-lite"/>
    </source>
</evidence>
<dbReference type="RefSeq" id="XP_056519746.1">
    <property type="nucleotide sequence ID" value="XM_056666150.1"/>
</dbReference>
<reference evidence="3" key="1">
    <citation type="submission" date="2022-11" db="EMBL/GenBank/DDBJ databases">
        <authorList>
            <person name="Petersen C."/>
        </authorList>
    </citation>
    <scope>NUCLEOTIDE SEQUENCE</scope>
    <source>
        <strain evidence="3">IBT 22155</strain>
    </source>
</reference>
<comment type="caution">
    <text evidence="3">The sequence shown here is derived from an EMBL/GenBank/DDBJ whole genome shotgun (WGS) entry which is preliminary data.</text>
</comment>
<proteinExistence type="predicted"/>
<name>A0A9W9GSW3_9EURO</name>
<evidence type="ECO:0000259" key="2">
    <source>
        <dbReference type="Pfam" id="PF10469"/>
    </source>
</evidence>
<accession>A0A9W9GSW3</accession>
<dbReference type="Gene3D" id="3.90.1140.10">
    <property type="entry name" value="Cyclic phosphodiesterase"/>
    <property type="match status" value="1"/>
</dbReference>
<dbReference type="GO" id="GO:0006355">
    <property type="term" value="P:regulation of DNA-templated transcription"/>
    <property type="evidence" value="ECO:0007669"/>
    <property type="project" value="TreeGrafter"/>
</dbReference>
<feature type="region of interest" description="Disordered" evidence="1">
    <location>
        <begin position="185"/>
        <end position="212"/>
    </location>
</feature>